<dbReference type="SUPFAM" id="SSF48726">
    <property type="entry name" value="Immunoglobulin"/>
    <property type="match status" value="1"/>
</dbReference>
<reference evidence="7" key="2">
    <citation type="journal article" date="2014" name="Nat. Commun.">
        <title>The cavefish genome reveals candidate genes for eye loss.</title>
        <authorList>
            <person name="McGaugh S.E."/>
            <person name="Gross J.B."/>
            <person name="Aken B."/>
            <person name="Blin M."/>
            <person name="Borowsky R."/>
            <person name="Chalopin D."/>
            <person name="Hinaux H."/>
            <person name="Jeffery W.R."/>
            <person name="Keene A."/>
            <person name="Ma L."/>
            <person name="Minx P."/>
            <person name="Murphy D."/>
            <person name="O'Quin K.E."/>
            <person name="Retaux S."/>
            <person name="Rohner N."/>
            <person name="Searle S.M."/>
            <person name="Stahl B.A."/>
            <person name="Tabin C."/>
            <person name="Volff J.N."/>
            <person name="Yoshizawa M."/>
            <person name="Warren W.C."/>
        </authorList>
    </citation>
    <scope>NUCLEOTIDE SEQUENCE [LARGE SCALE GENOMIC DNA]</scope>
    <source>
        <strain evidence="7">female</strain>
    </source>
</reference>
<reference evidence="6" key="3">
    <citation type="submission" date="2025-08" db="UniProtKB">
        <authorList>
            <consortium name="Ensembl"/>
        </authorList>
    </citation>
    <scope>IDENTIFICATION</scope>
</reference>
<keyword evidence="3" id="KW-0675">Receptor</keyword>
<dbReference type="GeneTree" id="ENSGT01140000283142"/>
<evidence type="ECO:0000256" key="2">
    <source>
        <dbReference type="ARBA" id="ARBA00023130"/>
    </source>
</evidence>
<dbReference type="InParanoid" id="A0A3B1J7P8"/>
<keyword evidence="7" id="KW-1185">Reference proteome</keyword>
<keyword evidence="2" id="KW-0391">Immunity</keyword>
<dbReference type="InterPro" id="IPR013783">
    <property type="entry name" value="Ig-like_fold"/>
</dbReference>
<evidence type="ECO:0000256" key="4">
    <source>
        <dbReference type="ARBA" id="ARBA00023319"/>
    </source>
</evidence>
<keyword evidence="4" id="KW-0393">Immunoglobulin domain</keyword>
<dbReference type="InterPro" id="IPR051287">
    <property type="entry name" value="TCR_variable_region"/>
</dbReference>
<proteinExistence type="predicted"/>
<evidence type="ECO:0000256" key="1">
    <source>
        <dbReference type="ARBA" id="ARBA00022729"/>
    </source>
</evidence>
<dbReference type="Gene3D" id="2.60.40.10">
    <property type="entry name" value="Immunoglobulins"/>
    <property type="match status" value="1"/>
</dbReference>
<evidence type="ECO:0000313" key="6">
    <source>
        <dbReference type="Ensembl" id="ENSAMXP00000037349.1"/>
    </source>
</evidence>
<keyword evidence="1" id="KW-0732">Signal</keyword>
<keyword evidence="2" id="KW-1064">Adaptive immunity</keyword>
<dbReference type="AlphaFoldDB" id="A0A3B1J7P8"/>
<dbReference type="PANTHER" id="PTHR19367:SF18">
    <property type="entry name" value="T CELL RECEPTOR ALPHA VARIABLE 16"/>
    <property type="match status" value="1"/>
</dbReference>
<dbReference type="InterPro" id="IPR036179">
    <property type="entry name" value="Ig-like_dom_sf"/>
</dbReference>
<dbReference type="InterPro" id="IPR013106">
    <property type="entry name" value="Ig_V-set"/>
</dbReference>
<evidence type="ECO:0000259" key="5">
    <source>
        <dbReference type="Pfam" id="PF07686"/>
    </source>
</evidence>
<dbReference type="Pfam" id="PF07686">
    <property type="entry name" value="V-set"/>
    <property type="match status" value="1"/>
</dbReference>
<organism evidence="6 7">
    <name type="scientific">Astyanax mexicanus</name>
    <name type="common">Blind cave fish</name>
    <name type="synonym">Astyanax fasciatus mexicanus</name>
    <dbReference type="NCBI Taxonomy" id="7994"/>
    <lineage>
        <taxon>Eukaryota</taxon>
        <taxon>Metazoa</taxon>
        <taxon>Chordata</taxon>
        <taxon>Craniata</taxon>
        <taxon>Vertebrata</taxon>
        <taxon>Euteleostomi</taxon>
        <taxon>Actinopterygii</taxon>
        <taxon>Neopterygii</taxon>
        <taxon>Teleostei</taxon>
        <taxon>Ostariophysi</taxon>
        <taxon>Characiformes</taxon>
        <taxon>Characoidei</taxon>
        <taxon>Acestrorhamphidae</taxon>
        <taxon>Acestrorhamphinae</taxon>
        <taxon>Astyanax</taxon>
    </lineage>
</organism>
<evidence type="ECO:0000256" key="3">
    <source>
        <dbReference type="ARBA" id="ARBA00023170"/>
    </source>
</evidence>
<sequence length="170" mass="19539">MFIVNLKTEEKGTLLVVLLVLTISSIEPVNKTQLHALKDEVVTISYDYKGADYLFWYRQYPGSRPEALQYLLYRGVRQRSGYHHTADSRFESTASESSTDLTVTVKLADTALYYCALTDAHSDTKSLRSFTKTHTPSVCFEHKQIKVISNHTAYLLLHSLRNDWMLLCKR</sequence>
<feature type="domain" description="Immunoglobulin V-set" evidence="5">
    <location>
        <begin position="45"/>
        <end position="122"/>
    </location>
</feature>
<accession>A0A3B1J7P8</accession>
<evidence type="ECO:0000313" key="7">
    <source>
        <dbReference type="Proteomes" id="UP000018467"/>
    </source>
</evidence>
<dbReference type="Proteomes" id="UP000018467">
    <property type="component" value="Unassembled WGS sequence"/>
</dbReference>
<name>A0A3B1J7P8_ASTMX</name>
<dbReference type="Ensembl" id="ENSAMXT00000049451.1">
    <property type="protein sequence ID" value="ENSAMXP00000037349.1"/>
    <property type="gene ID" value="ENSAMXG00000032224.1"/>
</dbReference>
<dbReference type="PANTHER" id="PTHR19367">
    <property type="entry name" value="T-CELL RECEPTOR ALPHA CHAIN V REGION"/>
    <property type="match status" value="1"/>
</dbReference>
<reference evidence="7" key="1">
    <citation type="submission" date="2013-03" db="EMBL/GenBank/DDBJ databases">
        <authorList>
            <person name="Jeffery W."/>
            <person name="Warren W."/>
            <person name="Wilson R.K."/>
        </authorList>
    </citation>
    <scope>NUCLEOTIDE SEQUENCE</scope>
    <source>
        <strain evidence="7">female</strain>
    </source>
</reference>
<dbReference type="GO" id="GO:0002250">
    <property type="term" value="P:adaptive immune response"/>
    <property type="evidence" value="ECO:0007669"/>
    <property type="project" value="UniProtKB-KW"/>
</dbReference>
<reference evidence="6" key="4">
    <citation type="submission" date="2025-09" db="UniProtKB">
        <authorList>
            <consortium name="Ensembl"/>
        </authorList>
    </citation>
    <scope>IDENTIFICATION</scope>
</reference>
<protein>
    <recommendedName>
        <fullName evidence="5">Immunoglobulin V-set domain-containing protein</fullName>
    </recommendedName>
</protein>